<organism evidence="1 2">
    <name type="scientific">Solanum commersonii</name>
    <name type="common">Commerson's wild potato</name>
    <name type="synonym">Commerson's nightshade</name>
    <dbReference type="NCBI Taxonomy" id="4109"/>
    <lineage>
        <taxon>Eukaryota</taxon>
        <taxon>Viridiplantae</taxon>
        <taxon>Streptophyta</taxon>
        <taxon>Embryophyta</taxon>
        <taxon>Tracheophyta</taxon>
        <taxon>Spermatophyta</taxon>
        <taxon>Magnoliopsida</taxon>
        <taxon>eudicotyledons</taxon>
        <taxon>Gunneridae</taxon>
        <taxon>Pentapetalae</taxon>
        <taxon>asterids</taxon>
        <taxon>lamiids</taxon>
        <taxon>Solanales</taxon>
        <taxon>Solanaceae</taxon>
        <taxon>Solanoideae</taxon>
        <taxon>Solaneae</taxon>
        <taxon>Solanum</taxon>
    </lineage>
</organism>
<evidence type="ECO:0000313" key="2">
    <source>
        <dbReference type="Proteomes" id="UP000824120"/>
    </source>
</evidence>
<gene>
    <name evidence="1" type="ORF">H5410_001778</name>
</gene>
<sequence>MIASTPDPLSLASGELETLVMGNRIIVNDLMFEDVFGTKLFGAIPYMNGVWPDDFEVSLEGAKIVMAKLIADLSDFGALSLCFKHHILAHIFATTLLLRKGSLISISTRDVLVLYCLLKK</sequence>
<name>A0A9J6AZQ9_SOLCO</name>
<protein>
    <submittedName>
        <fullName evidence="1">Uncharacterized protein</fullName>
    </submittedName>
</protein>
<dbReference type="OrthoDB" id="1750780at2759"/>
<dbReference type="AlphaFoldDB" id="A0A9J6AZQ9"/>
<evidence type="ECO:0000313" key="1">
    <source>
        <dbReference type="EMBL" id="KAG5630061.1"/>
    </source>
</evidence>
<keyword evidence="2" id="KW-1185">Reference proteome</keyword>
<dbReference type="EMBL" id="JACXVP010000001">
    <property type="protein sequence ID" value="KAG5630061.1"/>
    <property type="molecule type" value="Genomic_DNA"/>
</dbReference>
<accession>A0A9J6AZQ9</accession>
<dbReference type="Proteomes" id="UP000824120">
    <property type="component" value="Chromosome 1"/>
</dbReference>
<comment type="caution">
    <text evidence="1">The sequence shown here is derived from an EMBL/GenBank/DDBJ whole genome shotgun (WGS) entry which is preliminary data.</text>
</comment>
<reference evidence="1 2" key="1">
    <citation type="submission" date="2020-09" db="EMBL/GenBank/DDBJ databases">
        <title>De no assembly of potato wild relative species, Solanum commersonii.</title>
        <authorList>
            <person name="Cho K."/>
        </authorList>
    </citation>
    <scope>NUCLEOTIDE SEQUENCE [LARGE SCALE GENOMIC DNA]</scope>
    <source>
        <strain evidence="1">LZ3.2</strain>
        <tissue evidence="1">Leaf</tissue>
    </source>
</reference>
<proteinExistence type="predicted"/>